<dbReference type="InterPro" id="IPR032466">
    <property type="entry name" value="Metal_Hydrolase"/>
</dbReference>
<dbReference type="PANTHER" id="PTHR21240:SF28">
    <property type="entry name" value="ISO-OROTATE DECARBOXYLASE (EUROFUNG)"/>
    <property type="match status" value="1"/>
</dbReference>
<dbReference type="GO" id="GO:0019748">
    <property type="term" value="P:secondary metabolic process"/>
    <property type="evidence" value="ECO:0007669"/>
    <property type="project" value="TreeGrafter"/>
</dbReference>
<organism evidence="3 4">
    <name type="scientific">Rhizocola hellebori</name>
    <dbReference type="NCBI Taxonomy" id="1392758"/>
    <lineage>
        <taxon>Bacteria</taxon>
        <taxon>Bacillati</taxon>
        <taxon>Actinomycetota</taxon>
        <taxon>Actinomycetes</taxon>
        <taxon>Micromonosporales</taxon>
        <taxon>Micromonosporaceae</taxon>
        <taxon>Rhizocola</taxon>
    </lineage>
</organism>
<dbReference type="PANTHER" id="PTHR21240">
    <property type="entry name" value="2-AMINO-3-CARBOXYLMUCONATE-6-SEMIALDEHYDE DECARBOXYLASE"/>
    <property type="match status" value="1"/>
</dbReference>
<dbReference type="EMBL" id="BONY01000031">
    <property type="protein sequence ID" value="GIH06921.1"/>
    <property type="molecule type" value="Genomic_DNA"/>
</dbReference>
<comment type="caution">
    <text evidence="3">The sequence shown here is derived from an EMBL/GenBank/DDBJ whole genome shotgun (WGS) entry which is preliminary data.</text>
</comment>
<dbReference type="GO" id="GO:0005737">
    <property type="term" value="C:cytoplasm"/>
    <property type="evidence" value="ECO:0007669"/>
    <property type="project" value="TreeGrafter"/>
</dbReference>
<dbReference type="InterPro" id="IPR032465">
    <property type="entry name" value="ACMSD"/>
</dbReference>
<dbReference type="GO" id="GO:0016831">
    <property type="term" value="F:carboxy-lyase activity"/>
    <property type="evidence" value="ECO:0007669"/>
    <property type="project" value="InterPro"/>
</dbReference>
<proteinExistence type="predicted"/>
<dbReference type="GO" id="GO:0016787">
    <property type="term" value="F:hydrolase activity"/>
    <property type="evidence" value="ECO:0007669"/>
    <property type="project" value="InterPro"/>
</dbReference>
<dbReference type="Gene3D" id="3.20.20.140">
    <property type="entry name" value="Metal-dependent hydrolases"/>
    <property type="match status" value="1"/>
</dbReference>
<name>A0A8J3QCF5_9ACTN</name>
<accession>A0A8J3QCF5</accession>
<reference evidence="3" key="1">
    <citation type="submission" date="2021-01" db="EMBL/GenBank/DDBJ databases">
        <title>Whole genome shotgun sequence of Rhizocola hellebori NBRC 109834.</title>
        <authorList>
            <person name="Komaki H."/>
            <person name="Tamura T."/>
        </authorList>
    </citation>
    <scope>NUCLEOTIDE SEQUENCE</scope>
    <source>
        <strain evidence="3">NBRC 109834</strain>
    </source>
</reference>
<dbReference type="Pfam" id="PF04909">
    <property type="entry name" value="Amidohydro_2"/>
    <property type="match status" value="1"/>
</dbReference>
<gene>
    <name evidence="3" type="ORF">Rhe02_49880</name>
</gene>
<feature type="domain" description="Amidohydrolase-related" evidence="2">
    <location>
        <begin position="8"/>
        <end position="245"/>
    </location>
</feature>
<evidence type="ECO:0000313" key="3">
    <source>
        <dbReference type="EMBL" id="GIH06921.1"/>
    </source>
</evidence>
<dbReference type="InterPro" id="IPR006680">
    <property type="entry name" value="Amidohydro-rel"/>
</dbReference>
<sequence length="275" mass="30059">MSPESPIIDCHCHAGKGDGLTGPWDTDAPLAGYLSRARAAGIDATIVFAAFGSDYERANREVARIVRGDPGRLLGFALVHPDRDSGRIASMIATAVTEHGLRGIKAHRHDARLTREVCEAARQWRLPLLYDVMGDVAPIELFATEYPQVAFIIPHLGSFADDWRAQRAFLDLLARHPNVHTDTSGVRRFDLLVEAVRRAGPHKVLFGSDGPWLHPGVELAKVKALGLAPDAQRLVLGGNLVRLLRRVRVPSAMPRAVAVRAELPSAADPWERRPA</sequence>
<dbReference type="Proteomes" id="UP000612899">
    <property type="component" value="Unassembled WGS sequence"/>
</dbReference>
<keyword evidence="1" id="KW-0456">Lyase</keyword>
<dbReference type="RefSeq" id="WP_203910728.1">
    <property type="nucleotide sequence ID" value="NZ_BONY01000031.1"/>
</dbReference>
<evidence type="ECO:0000313" key="4">
    <source>
        <dbReference type="Proteomes" id="UP000612899"/>
    </source>
</evidence>
<protein>
    <recommendedName>
        <fullName evidence="2">Amidohydrolase-related domain-containing protein</fullName>
    </recommendedName>
</protein>
<evidence type="ECO:0000256" key="1">
    <source>
        <dbReference type="ARBA" id="ARBA00023239"/>
    </source>
</evidence>
<dbReference type="SUPFAM" id="SSF51556">
    <property type="entry name" value="Metallo-dependent hydrolases"/>
    <property type="match status" value="1"/>
</dbReference>
<keyword evidence="4" id="KW-1185">Reference proteome</keyword>
<dbReference type="AlphaFoldDB" id="A0A8J3QCF5"/>
<evidence type="ECO:0000259" key="2">
    <source>
        <dbReference type="Pfam" id="PF04909"/>
    </source>
</evidence>